<sequence>MVLLPPAAAAAGGCLRSVTEILTAFTKRFATVSLICGLSKMKFGTSSVVLPLHSFTLLGSSPCQMHTRNDVAATTAHRSFARMRRMRQQEPLVPSDENSTEEAGADDTLTVVQRVLAAAQGLATPRSSAFWASQREQVLKLLEKGQLSLSTASLLVAAFSRTGELTPPVATTVAKRLGKAFRAAARGGAAPLLLEEKQASQEEALSETDETDFRVHFSDAATVLLAMKEADLLTDSSVEAAAQALLQELLNCVQLQWAVMTFSQLRRLLLLLGAIAEPLGLSAATAQELLTVTKKQLRKMQKSRQLVEERRFGESIALLWPLAIISDALKLPLPDRRNHQAAAGFPACSSTEDAMELLRRDRDIVLHLLKDHLYRAISSRLPCSAFDLALGFVGLDRLGQQISAEYVLAAFSAAAGEATAEQLCRLGRDILMTGARQKALWDIFAVAADAALRQLQQQDVGEQQGNIPDFVEAELRQLLHFCGRTN</sequence>
<dbReference type="EMBL" id="HG675716">
    <property type="protein sequence ID" value="CDJ42401.1"/>
    <property type="molecule type" value="Genomic_DNA"/>
</dbReference>
<evidence type="ECO:0000313" key="2">
    <source>
        <dbReference type="Proteomes" id="UP000030747"/>
    </source>
</evidence>
<dbReference type="VEuPathDB" id="ToxoDB:ETH2_1127200"/>
<dbReference type="OMA" id="QWLRFCG"/>
<dbReference type="AlphaFoldDB" id="U6KWP9"/>
<evidence type="ECO:0000313" key="1">
    <source>
        <dbReference type="EMBL" id="CDJ42401.1"/>
    </source>
</evidence>
<proteinExistence type="predicted"/>
<reference evidence="1" key="2">
    <citation type="submission" date="2013-10" db="EMBL/GenBank/DDBJ databases">
        <authorList>
            <person name="Aslett M."/>
        </authorList>
    </citation>
    <scope>NUCLEOTIDE SEQUENCE [LARGE SCALE GENOMIC DNA]</scope>
    <source>
        <strain evidence="1">Houghton</strain>
    </source>
</reference>
<accession>U6KWP9</accession>
<name>U6KWP9_EIMTE</name>
<dbReference type="RefSeq" id="XP_013233151.1">
    <property type="nucleotide sequence ID" value="XM_013377697.1"/>
</dbReference>
<protein>
    <recommendedName>
        <fullName evidence="3">RAP domain-containing protein</fullName>
    </recommendedName>
</protein>
<dbReference type="OrthoDB" id="347205at2759"/>
<keyword evidence="2" id="KW-1185">Reference proteome</keyword>
<evidence type="ECO:0008006" key="3">
    <source>
        <dbReference type="Google" id="ProtNLM"/>
    </source>
</evidence>
<reference evidence="1" key="1">
    <citation type="submission" date="2013-10" db="EMBL/GenBank/DDBJ databases">
        <title>Genomic analysis of the causative agents of coccidiosis in chickens.</title>
        <authorList>
            <person name="Reid A.J."/>
            <person name="Blake D."/>
            <person name="Billington K."/>
            <person name="Browne H."/>
            <person name="Dunn M."/>
            <person name="Hung S."/>
            <person name="Kawahara F."/>
            <person name="Miranda-Saavedra D."/>
            <person name="Mourier T."/>
            <person name="Nagra H."/>
            <person name="Otto T.D."/>
            <person name="Rawlings N."/>
            <person name="Sanchez A."/>
            <person name="Sanders M."/>
            <person name="Subramaniam C."/>
            <person name="Tay Y."/>
            <person name="Dear P."/>
            <person name="Doerig C."/>
            <person name="Gruber A."/>
            <person name="Parkinson J."/>
            <person name="Shirley M."/>
            <person name="Wan K.L."/>
            <person name="Berriman M."/>
            <person name="Tomley F."/>
            <person name="Pain A."/>
        </authorList>
    </citation>
    <scope>NUCLEOTIDE SEQUENCE [LARGE SCALE GENOMIC DNA]</scope>
    <source>
        <strain evidence="1">Houghton</strain>
    </source>
</reference>
<dbReference type="Proteomes" id="UP000030747">
    <property type="component" value="Unassembled WGS sequence"/>
</dbReference>
<dbReference type="GeneID" id="25253267"/>
<dbReference type="VEuPathDB" id="ToxoDB:ETH_00020745"/>
<organism evidence="1 2">
    <name type="scientific">Eimeria tenella</name>
    <name type="common">Coccidian parasite</name>
    <dbReference type="NCBI Taxonomy" id="5802"/>
    <lineage>
        <taxon>Eukaryota</taxon>
        <taxon>Sar</taxon>
        <taxon>Alveolata</taxon>
        <taxon>Apicomplexa</taxon>
        <taxon>Conoidasida</taxon>
        <taxon>Coccidia</taxon>
        <taxon>Eucoccidiorida</taxon>
        <taxon>Eimeriorina</taxon>
        <taxon>Eimeriidae</taxon>
        <taxon>Eimeria</taxon>
    </lineage>
</organism>
<gene>
    <name evidence="1" type="ORF">ETH_00020745</name>
</gene>